<keyword evidence="7" id="KW-0378">Hydrolase</keyword>
<dbReference type="PROSITE" id="PS51935">
    <property type="entry name" value="NLPC_P60"/>
    <property type="match status" value="1"/>
</dbReference>
<feature type="domain" description="NlpC/P60" evidence="13">
    <location>
        <begin position="152"/>
        <end position="270"/>
    </location>
</feature>
<dbReference type="InterPro" id="IPR003646">
    <property type="entry name" value="SH3-like_bac-type"/>
</dbReference>
<dbReference type="PROSITE" id="PS51781">
    <property type="entry name" value="SH3B"/>
    <property type="match status" value="1"/>
</dbReference>
<dbReference type="SMART" id="SM00257">
    <property type="entry name" value="LysM"/>
    <property type="match status" value="1"/>
</dbReference>
<dbReference type="InterPro" id="IPR000064">
    <property type="entry name" value="NLP_P60_dom"/>
</dbReference>
<feature type="domain" description="SH3b" evidence="11">
    <location>
        <begin position="79"/>
        <end position="146"/>
    </location>
</feature>
<evidence type="ECO:0000259" key="13">
    <source>
        <dbReference type="PROSITE" id="PS51935"/>
    </source>
</evidence>
<dbReference type="RefSeq" id="WP_336822433.1">
    <property type="nucleotide sequence ID" value="NZ_JBHTLT010000037.1"/>
</dbReference>
<dbReference type="InterPro" id="IPR018392">
    <property type="entry name" value="LysM"/>
</dbReference>
<evidence type="ECO:0000256" key="4">
    <source>
        <dbReference type="ARBA" id="ARBA00022670"/>
    </source>
</evidence>
<comment type="similarity">
    <text evidence="2">Belongs to the peptidase C40 family.</text>
</comment>
<organism evidence="14 15">
    <name type="scientific">Sporosarcina contaminans</name>
    <dbReference type="NCBI Taxonomy" id="633403"/>
    <lineage>
        <taxon>Bacteria</taxon>
        <taxon>Bacillati</taxon>
        <taxon>Bacillota</taxon>
        <taxon>Bacilli</taxon>
        <taxon>Bacillales</taxon>
        <taxon>Caryophanaceae</taxon>
        <taxon>Sporosarcina</taxon>
    </lineage>
</organism>
<dbReference type="Gene3D" id="3.90.1720.10">
    <property type="entry name" value="endopeptidase domain like (from Nostoc punctiforme)"/>
    <property type="match status" value="1"/>
</dbReference>
<dbReference type="Gene3D" id="3.10.350.10">
    <property type="entry name" value="LysM domain"/>
    <property type="match status" value="1"/>
</dbReference>
<feature type="domain" description="LysM" evidence="12">
    <location>
        <begin position="26"/>
        <end position="69"/>
    </location>
</feature>
<reference evidence="15" key="1">
    <citation type="journal article" date="2019" name="Int. J. Syst. Evol. Microbiol.">
        <title>The Global Catalogue of Microorganisms (GCM) 10K type strain sequencing project: providing services to taxonomists for standard genome sequencing and annotation.</title>
        <authorList>
            <consortium name="The Broad Institute Genomics Platform"/>
            <consortium name="The Broad Institute Genome Sequencing Center for Infectious Disease"/>
            <person name="Wu L."/>
            <person name="Ma J."/>
        </authorList>
    </citation>
    <scope>NUCLEOTIDE SEQUENCE [LARGE SCALE GENOMIC DNA]</scope>
    <source>
        <strain evidence="15">CCUG 53915</strain>
    </source>
</reference>
<keyword evidence="15" id="KW-1185">Reference proteome</keyword>
<evidence type="ECO:0000256" key="10">
    <source>
        <dbReference type="SAM" id="SignalP"/>
    </source>
</evidence>
<evidence type="ECO:0000256" key="1">
    <source>
        <dbReference type="ARBA" id="ARBA00003740"/>
    </source>
</evidence>
<name>A0ABW3TZY9_9BACL</name>
<evidence type="ECO:0000256" key="7">
    <source>
        <dbReference type="ARBA" id="ARBA00022801"/>
    </source>
</evidence>
<dbReference type="PROSITE" id="PS51782">
    <property type="entry name" value="LYSM"/>
    <property type="match status" value="1"/>
</dbReference>
<keyword evidence="4" id="KW-0645">Protease</keyword>
<dbReference type="PANTHER" id="PTHR47053">
    <property type="entry name" value="MUREIN DD-ENDOPEPTIDASE MEPH-RELATED"/>
    <property type="match status" value="1"/>
</dbReference>
<dbReference type="Gene3D" id="2.30.30.40">
    <property type="entry name" value="SH3 Domains"/>
    <property type="match status" value="1"/>
</dbReference>
<dbReference type="PANTHER" id="PTHR47053:SF1">
    <property type="entry name" value="MUREIN DD-ENDOPEPTIDASE MEPH-RELATED"/>
    <property type="match status" value="1"/>
</dbReference>
<evidence type="ECO:0000256" key="8">
    <source>
        <dbReference type="ARBA" id="ARBA00022807"/>
    </source>
</evidence>
<dbReference type="InterPro" id="IPR051202">
    <property type="entry name" value="Peptidase_C40"/>
</dbReference>
<evidence type="ECO:0000256" key="2">
    <source>
        <dbReference type="ARBA" id="ARBA00007074"/>
    </source>
</evidence>
<keyword evidence="5 10" id="KW-0732">Signal</keyword>
<protein>
    <recommendedName>
        <fullName evidence="3">Probable endopeptidase p60</fullName>
    </recommendedName>
    <alternativeName>
        <fullName evidence="9">Invasion-associated protein p60</fullName>
    </alternativeName>
</protein>
<evidence type="ECO:0000313" key="15">
    <source>
        <dbReference type="Proteomes" id="UP001597231"/>
    </source>
</evidence>
<dbReference type="Pfam" id="PF08239">
    <property type="entry name" value="SH3_3"/>
    <property type="match status" value="1"/>
</dbReference>
<dbReference type="Proteomes" id="UP001597231">
    <property type="component" value="Unassembled WGS sequence"/>
</dbReference>
<evidence type="ECO:0000256" key="6">
    <source>
        <dbReference type="ARBA" id="ARBA00022737"/>
    </source>
</evidence>
<comment type="function">
    <text evidence="1">This major extracellular protein may be involved in the invasion of non-professional phagocytic cells by Listeria.</text>
</comment>
<evidence type="ECO:0000256" key="9">
    <source>
        <dbReference type="ARBA" id="ARBA00032855"/>
    </source>
</evidence>
<dbReference type="SUPFAM" id="SSF54106">
    <property type="entry name" value="LysM domain"/>
    <property type="match status" value="1"/>
</dbReference>
<dbReference type="SMART" id="SM00287">
    <property type="entry name" value="SH3b"/>
    <property type="match status" value="1"/>
</dbReference>
<evidence type="ECO:0000256" key="5">
    <source>
        <dbReference type="ARBA" id="ARBA00022729"/>
    </source>
</evidence>
<feature type="chain" id="PRO_5047305217" description="Probable endopeptidase p60" evidence="10">
    <location>
        <begin position="26"/>
        <end position="270"/>
    </location>
</feature>
<dbReference type="InterPro" id="IPR036779">
    <property type="entry name" value="LysM_dom_sf"/>
</dbReference>
<evidence type="ECO:0000259" key="11">
    <source>
        <dbReference type="PROSITE" id="PS51781"/>
    </source>
</evidence>
<dbReference type="CDD" id="cd00118">
    <property type="entry name" value="LysM"/>
    <property type="match status" value="1"/>
</dbReference>
<dbReference type="InterPro" id="IPR038765">
    <property type="entry name" value="Papain-like_cys_pep_sf"/>
</dbReference>
<dbReference type="EMBL" id="JBHTLT010000037">
    <property type="protein sequence ID" value="MFD1204979.1"/>
    <property type="molecule type" value="Genomic_DNA"/>
</dbReference>
<evidence type="ECO:0000256" key="3">
    <source>
        <dbReference type="ARBA" id="ARBA00013385"/>
    </source>
</evidence>
<sequence length="270" mass="28948">MKKVAISFILAGSLTLGIAATNADASTHKVQKGESLYTISKKTNVSVANLIKWNNLSSDLIKPNQVLKTSASSSATAAKSSKTYKTAYNVNIRSGAGTGHKIVTLAKKGTTVSIIGEKKVGKELWYQVKVNGKSGWALSTLLTKSTAAPSTVAKSNDVVSVAKQLTGIPYRFGGTTTKGFDCSGFVQYAFKKSGKTVARDTLSQFNQSKKVSTPKPGDLVFFQNTYRKGISHVGIYVGNNKFVHAGGSKSQITSLSNSYWKSKFHSFKRL</sequence>
<proteinExistence type="inferred from homology"/>
<keyword evidence="6" id="KW-0677">Repeat</keyword>
<dbReference type="SUPFAM" id="SSF54001">
    <property type="entry name" value="Cysteine proteinases"/>
    <property type="match status" value="1"/>
</dbReference>
<accession>A0ABW3TZY9</accession>
<comment type="caution">
    <text evidence="14">The sequence shown here is derived from an EMBL/GenBank/DDBJ whole genome shotgun (WGS) entry which is preliminary data.</text>
</comment>
<evidence type="ECO:0000259" key="12">
    <source>
        <dbReference type="PROSITE" id="PS51782"/>
    </source>
</evidence>
<evidence type="ECO:0000313" key="14">
    <source>
        <dbReference type="EMBL" id="MFD1204979.1"/>
    </source>
</evidence>
<keyword evidence="8" id="KW-0788">Thiol protease</keyword>
<gene>
    <name evidence="14" type="ORF">ACFQ38_07670</name>
</gene>
<dbReference type="Pfam" id="PF01476">
    <property type="entry name" value="LysM"/>
    <property type="match status" value="1"/>
</dbReference>
<feature type="signal peptide" evidence="10">
    <location>
        <begin position="1"/>
        <end position="25"/>
    </location>
</feature>
<dbReference type="Pfam" id="PF00877">
    <property type="entry name" value="NLPC_P60"/>
    <property type="match status" value="1"/>
</dbReference>